<name>A0A0J8R083_COCIT</name>
<dbReference type="Proteomes" id="UP000054559">
    <property type="component" value="Unassembled WGS sequence"/>
</dbReference>
<proteinExistence type="predicted"/>
<dbReference type="EMBL" id="DS268166">
    <property type="protein sequence ID" value="KMU78564.1"/>
    <property type="molecule type" value="Genomic_DNA"/>
</dbReference>
<evidence type="ECO:0000313" key="2">
    <source>
        <dbReference type="Proteomes" id="UP000054559"/>
    </source>
</evidence>
<gene>
    <name evidence="1" type="ORF">CISG_07224</name>
</gene>
<organism evidence="1 2">
    <name type="scientific">Coccidioides immitis RMSCC 3703</name>
    <dbReference type="NCBI Taxonomy" id="454286"/>
    <lineage>
        <taxon>Eukaryota</taxon>
        <taxon>Fungi</taxon>
        <taxon>Dikarya</taxon>
        <taxon>Ascomycota</taxon>
        <taxon>Pezizomycotina</taxon>
        <taxon>Eurotiomycetes</taxon>
        <taxon>Eurotiomycetidae</taxon>
        <taxon>Onygenales</taxon>
        <taxon>Onygenaceae</taxon>
        <taxon>Coccidioides</taxon>
    </lineage>
</organism>
<reference evidence="2" key="1">
    <citation type="journal article" date="2010" name="Genome Res.">
        <title>Population genomic sequencing of Coccidioides fungi reveals recent hybridization and transposon control.</title>
        <authorList>
            <person name="Neafsey D.E."/>
            <person name="Barker B.M."/>
            <person name="Sharpton T.J."/>
            <person name="Stajich J.E."/>
            <person name="Park D.J."/>
            <person name="Whiston E."/>
            <person name="Hung C.-Y."/>
            <person name="McMahan C."/>
            <person name="White J."/>
            <person name="Sykes S."/>
            <person name="Heiman D."/>
            <person name="Young S."/>
            <person name="Zeng Q."/>
            <person name="Abouelleil A."/>
            <person name="Aftuck L."/>
            <person name="Bessette D."/>
            <person name="Brown A."/>
            <person name="FitzGerald M."/>
            <person name="Lui A."/>
            <person name="Macdonald J.P."/>
            <person name="Priest M."/>
            <person name="Orbach M.J."/>
            <person name="Galgiani J.N."/>
            <person name="Kirkland T.N."/>
            <person name="Cole G.T."/>
            <person name="Birren B.W."/>
            <person name="Henn M.R."/>
            <person name="Taylor J.W."/>
            <person name="Rounsley S.D."/>
        </authorList>
    </citation>
    <scope>NUCLEOTIDE SEQUENCE [LARGE SCALE GENOMIC DNA]</scope>
    <source>
        <strain evidence="2">RMSCC 3703</strain>
    </source>
</reference>
<protein>
    <submittedName>
        <fullName evidence="1">Uncharacterized protein</fullName>
    </submittedName>
</protein>
<dbReference type="AlphaFoldDB" id="A0A0J8R083"/>
<evidence type="ECO:0000313" key="1">
    <source>
        <dbReference type="EMBL" id="KMU78564.1"/>
    </source>
</evidence>
<accession>A0A0J8R083</accession>
<sequence length="105" mass="12232">MFSWRISCRSSIERSACCSIYAWVTSQSKTRLYSRGSEENLGGKWMSEIKHKDWMNRLVGGCTYVYDSKQWHRSLNIQEFSKMSRSLGLSAVTPKDKIHTKCLEQ</sequence>